<keyword evidence="6" id="KW-0443">Lipid metabolism</keyword>
<dbReference type="PANTHER" id="PTHR31727:SF6">
    <property type="entry name" value="OLEOYL-ACYL CARRIER PROTEIN THIOESTERASE 1, CHLOROPLASTIC"/>
    <property type="match status" value="1"/>
</dbReference>
<dbReference type="GO" id="GO:0016297">
    <property type="term" value="F:fatty acyl-[ACP] hydrolase activity"/>
    <property type="evidence" value="ECO:0007669"/>
    <property type="project" value="InterPro"/>
</dbReference>
<name>A0A4R3Z650_9FIRM</name>
<dbReference type="Pfam" id="PF01643">
    <property type="entry name" value="Acyl-ACP_TE"/>
    <property type="match status" value="1"/>
</dbReference>
<keyword evidence="3" id="KW-0378">Hydrolase</keyword>
<keyword evidence="7" id="KW-0275">Fatty acid biosynthesis</keyword>
<comment type="caution">
    <text evidence="10">The sequence shown here is derived from an EMBL/GenBank/DDBJ whole genome shotgun (WGS) entry which is preliminary data.</text>
</comment>
<accession>A0A4R3Z650</accession>
<evidence type="ECO:0000259" key="9">
    <source>
        <dbReference type="Pfam" id="PF20791"/>
    </source>
</evidence>
<evidence type="ECO:0000259" key="8">
    <source>
        <dbReference type="Pfam" id="PF01643"/>
    </source>
</evidence>
<feature type="domain" description="Acyl-ACP thioesterase N-terminal hotdog" evidence="8">
    <location>
        <begin position="10"/>
        <end position="120"/>
    </location>
</feature>
<dbReference type="InterPro" id="IPR049427">
    <property type="entry name" value="Acyl-ACP_TE_C"/>
</dbReference>
<gene>
    <name evidence="10" type="ORF">EDD60_10878</name>
</gene>
<reference evidence="10 11" key="1">
    <citation type="submission" date="2019-03" db="EMBL/GenBank/DDBJ databases">
        <title>Genomic Encyclopedia of Type Strains, Phase IV (KMG-IV): sequencing the most valuable type-strain genomes for metagenomic binning, comparative biology and taxonomic classification.</title>
        <authorList>
            <person name="Goeker M."/>
        </authorList>
    </citation>
    <scope>NUCLEOTIDE SEQUENCE [LARGE SCALE GENOMIC DNA]</scope>
    <source>
        <strain evidence="10 11">DSM 29487</strain>
    </source>
</reference>
<dbReference type="InterPro" id="IPR002864">
    <property type="entry name" value="Acyl-ACP_thioesterase_NHD"/>
</dbReference>
<evidence type="ECO:0000313" key="11">
    <source>
        <dbReference type="Proteomes" id="UP000295515"/>
    </source>
</evidence>
<keyword evidence="11" id="KW-1185">Reference proteome</keyword>
<evidence type="ECO:0000256" key="1">
    <source>
        <dbReference type="ARBA" id="ARBA00006500"/>
    </source>
</evidence>
<dbReference type="PANTHER" id="PTHR31727">
    <property type="entry name" value="OLEOYL-ACYL CARRIER PROTEIN THIOESTERASE 1, CHLOROPLASTIC"/>
    <property type="match status" value="1"/>
</dbReference>
<dbReference type="SUPFAM" id="SSF54637">
    <property type="entry name" value="Thioesterase/thiol ester dehydrase-isomerase"/>
    <property type="match status" value="2"/>
</dbReference>
<keyword evidence="4" id="KW-0276">Fatty acid metabolism</keyword>
<dbReference type="RefSeq" id="WP_066448696.1">
    <property type="nucleotide sequence ID" value="NZ_JADMQS010000034.1"/>
</dbReference>
<dbReference type="Gene3D" id="3.10.129.10">
    <property type="entry name" value="Hotdog Thioesterase"/>
    <property type="match status" value="2"/>
</dbReference>
<feature type="domain" description="Acyl-ACP thioesterase-like C-terminal" evidence="9">
    <location>
        <begin position="154"/>
        <end position="219"/>
    </location>
</feature>
<dbReference type="GeneID" id="98915273"/>
<sequence length="242" mass="28735">MKDLMTYETKQIEICDVDYMGQYQLCHLLNRFAEIATINAKEIGLWNEAMMNQYGWVVAKQAIHLDEPIYHKDIIELSTIVANGSFVAFPRYYFIKKNEKMIGHCSSIWTLIDIEKRRIVSPKRIGIEVPKVEHNYKLEPPHDIQIDQPFSFVTTRKVLYSDVDINQHMNNTRYIQWAMDVIDLKIHQDYFVSDLNIQYKKEIRPLEDVSLYLASENERYVVEGRIDDNVYFVVEIQFTKRK</sequence>
<evidence type="ECO:0000256" key="2">
    <source>
        <dbReference type="ARBA" id="ARBA00022516"/>
    </source>
</evidence>
<keyword evidence="5" id="KW-0809">Transit peptide</keyword>
<dbReference type="EMBL" id="SMCQ01000008">
    <property type="protein sequence ID" value="TCV99637.1"/>
    <property type="molecule type" value="Genomic_DNA"/>
</dbReference>
<dbReference type="GO" id="GO:0000036">
    <property type="term" value="F:acyl carrier activity"/>
    <property type="evidence" value="ECO:0007669"/>
    <property type="project" value="TreeGrafter"/>
</dbReference>
<keyword evidence="2" id="KW-0444">Lipid biosynthesis</keyword>
<dbReference type="InterPro" id="IPR029069">
    <property type="entry name" value="HotDog_dom_sf"/>
</dbReference>
<evidence type="ECO:0000256" key="7">
    <source>
        <dbReference type="ARBA" id="ARBA00023160"/>
    </source>
</evidence>
<dbReference type="Pfam" id="PF20791">
    <property type="entry name" value="Acyl-ACP_TE_C"/>
    <property type="match status" value="1"/>
</dbReference>
<evidence type="ECO:0000256" key="6">
    <source>
        <dbReference type="ARBA" id="ARBA00023098"/>
    </source>
</evidence>
<organism evidence="10 11">
    <name type="scientific">Longibaculum muris</name>
    <dbReference type="NCBI Taxonomy" id="1796628"/>
    <lineage>
        <taxon>Bacteria</taxon>
        <taxon>Bacillati</taxon>
        <taxon>Bacillota</taxon>
        <taxon>Erysipelotrichia</taxon>
        <taxon>Erysipelotrichales</taxon>
        <taxon>Coprobacillaceae</taxon>
        <taxon>Longibaculum</taxon>
    </lineage>
</organism>
<evidence type="ECO:0000256" key="4">
    <source>
        <dbReference type="ARBA" id="ARBA00022832"/>
    </source>
</evidence>
<protein>
    <submittedName>
        <fullName evidence="10">Acyl-ACP thioesterase</fullName>
    </submittedName>
</protein>
<dbReference type="AlphaFoldDB" id="A0A4R3Z650"/>
<evidence type="ECO:0000256" key="3">
    <source>
        <dbReference type="ARBA" id="ARBA00022801"/>
    </source>
</evidence>
<proteinExistence type="inferred from homology"/>
<evidence type="ECO:0000256" key="5">
    <source>
        <dbReference type="ARBA" id="ARBA00022946"/>
    </source>
</evidence>
<dbReference type="InterPro" id="IPR045023">
    <property type="entry name" value="FATA/B"/>
</dbReference>
<dbReference type="Proteomes" id="UP000295515">
    <property type="component" value="Unassembled WGS sequence"/>
</dbReference>
<comment type="similarity">
    <text evidence="1">Belongs to the acyl-ACP thioesterase family.</text>
</comment>
<evidence type="ECO:0000313" key="10">
    <source>
        <dbReference type="EMBL" id="TCV99637.1"/>
    </source>
</evidence>